<evidence type="ECO:0000256" key="5">
    <source>
        <dbReference type="SAM" id="Phobius"/>
    </source>
</evidence>
<feature type="transmembrane region" description="Helical" evidence="5">
    <location>
        <begin position="199"/>
        <end position="221"/>
    </location>
</feature>
<evidence type="ECO:0000313" key="8">
    <source>
        <dbReference type="Proteomes" id="UP001303046"/>
    </source>
</evidence>
<feature type="transmembrane region" description="Helical" evidence="5">
    <location>
        <begin position="157"/>
        <end position="179"/>
    </location>
</feature>
<keyword evidence="4 5" id="KW-0472">Membrane</keyword>
<feature type="transmembrane region" description="Helical" evidence="5">
    <location>
        <begin position="241"/>
        <end position="258"/>
    </location>
</feature>
<evidence type="ECO:0000313" key="7">
    <source>
        <dbReference type="EMBL" id="KAK6740012.1"/>
    </source>
</evidence>
<evidence type="ECO:0000256" key="1">
    <source>
        <dbReference type="ARBA" id="ARBA00004370"/>
    </source>
</evidence>
<dbReference type="PANTHER" id="PTHR23360:SF29">
    <property type="entry name" value="G_PROTEIN_RECEP_F1_2 DOMAIN-CONTAINING PROTEIN"/>
    <property type="match status" value="1"/>
</dbReference>
<keyword evidence="2 5" id="KW-0812">Transmembrane</keyword>
<comment type="caution">
    <text evidence="7">The sequence shown here is derived from an EMBL/GenBank/DDBJ whole genome shotgun (WGS) entry which is preliminary data.</text>
</comment>
<dbReference type="SUPFAM" id="SSF81321">
    <property type="entry name" value="Family A G protein-coupled receptor-like"/>
    <property type="match status" value="1"/>
</dbReference>
<evidence type="ECO:0000256" key="4">
    <source>
        <dbReference type="ARBA" id="ARBA00023136"/>
    </source>
</evidence>
<feature type="transmembrane region" description="Helical" evidence="5">
    <location>
        <begin position="366"/>
        <end position="387"/>
    </location>
</feature>
<feature type="transmembrane region" description="Helical" evidence="5">
    <location>
        <begin position="28"/>
        <end position="52"/>
    </location>
</feature>
<dbReference type="InterPro" id="IPR017452">
    <property type="entry name" value="GPCR_Rhodpsn_7TM"/>
</dbReference>
<dbReference type="InterPro" id="IPR047130">
    <property type="entry name" value="7TM_GPCR_Srsx_nematod"/>
</dbReference>
<evidence type="ECO:0000256" key="2">
    <source>
        <dbReference type="ARBA" id="ARBA00022692"/>
    </source>
</evidence>
<dbReference type="PANTHER" id="PTHR23360">
    <property type="entry name" value="G-PROTEIN COUPLED RECEPTORS FAMILY 1 PROFILE DOMAIN-CONTAINING PROTEIN-RELATED"/>
    <property type="match status" value="1"/>
</dbReference>
<organism evidence="7 8">
    <name type="scientific">Necator americanus</name>
    <name type="common">Human hookworm</name>
    <dbReference type="NCBI Taxonomy" id="51031"/>
    <lineage>
        <taxon>Eukaryota</taxon>
        <taxon>Metazoa</taxon>
        <taxon>Ecdysozoa</taxon>
        <taxon>Nematoda</taxon>
        <taxon>Chromadorea</taxon>
        <taxon>Rhabditida</taxon>
        <taxon>Rhabditina</taxon>
        <taxon>Rhabditomorpha</taxon>
        <taxon>Strongyloidea</taxon>
        <taxon>Ancylostomatidae</taxon>
        <taxon>Bunostominae</taxon>
        <taxon>Necator</taxon>
    </lineage>
</organism>
<gene>
    <name evidence="7" type="primary">Necator_chrIII.g9232</name>
    <name evidence="7" type="ORF">RB195_008467</name>
</gene>
<evidence type="ECO:0000256" key="3">
    <source>
        <dbReference type="ARBA" id="ARBA00022989"/>
    </source>
</evidence>
<reference evidence="7 8" key="1">
    <citation type="submission" date="2023-08" db="EMBL/GenBank/DDBJ databases">
        <title>A Necator americanus chromosomal reference genome.</title>
        <authorList>
            <person name="Ilik V."/>
            <person name="Petrzelkova K.J."/>
            <person name="Pardy F."/>
            <person name="Fuh T."/>
            <person name="Niatou-Singa F.S."/>
            <person name="Gouil Q."/>
            <person name="Baker L."/>
            <person name="Ritchie M.E."/>
            <person name="Jex A.R."/>
            <person name="Gazzola D."/>
            <person name="Li H."/>
            <person name="Toshio Fujiwara R."/>
            <person name="Zhan B."/>
            <person name="Aroian R.V."/>
            <person name="Pafco B."/>
            <person name="Schwarz E.M."/>
        </authorList>
    </citation>
    <scope>NUCLEOTIDE SEQUENCE [LARGE SCALE GENOMIC DNA]</scope>
    <source>
        <strain evidence="7 8">Aroian</strain>
        <tissue evidence="7">Whole animal</tissue>
    </source>
</reference>
<feature type="domain" description="G-protein coupled receptors family 1 profile" evidence="6">
    <location>
        <begin position="44"/>
        <end position="294"/>
    </location>
</feature>
<feature type="transmembrane region" description="Helical" evidence="5">
    <location>
        <begin position="64"/>
        <end position="84"/>
    </location>
</feature>
<feature type="transmembrane region" description="Helical" evidence="5">
    <location>
        <begin position="121"/>
        <end position="145"/>
    </location>
</feature>
<evidence type="ECO:0000259" key="6">
    <source>
        <dbReference type="PROSITE" id="PS50262"/>
    </source>
</evidence>
<dbReference type="EMBL" id="JAVFWL010000003">
    <property type="protein sequence ID" value="KAK6740012.1"/>
    <property type="molecule type" value="Genomic_DNA"/>
</dbReference>
<dbReference type="PROSITE" id="PS50262">
    <property type="entry name" value="G_PROTEIN_RECEP_F1_2"/>
    <property type="match status" value="1"/>
</dbReference>
<keyword evidence="3 5" id="KW-1133">Transmembrane helix</keyword>
<feature type="transmembrane region" description="Helical" evidence="5">
    <location>
        <begin position="278"/>
        <end position="298"/>
    </location>
</feature>
<dbReference type="InterPro" id="IPR000276">
    <property type="entry name" value="GPCR_Rhodpsn"/>
</dbReference>
<protein>
    <recommendedName>
        <fullName evidence="6">G-protein coupled receptors family 1 profile domain-containing protein</fullName>
    </recommendedName>
</protein>
<feature type="transmembrane region" description="Helical" evidence="5">
    <location>
        <begin position="334"/>
        <end position="354"/>
    </location>
</feature>
<name>A0ABR1CNU1_NECAM</name>
<comment type="subcellular location">
    <subcellularLocation>
        <location evidence="1">Membrane</location>
    </subcellularLocation>
</comment>
<accession>A0ABR1CNU1</accession>
<dbReference type="Gene3D" id="1.20.1070.10">
    <property type="entry name" value="Rhodopsin 7-helix transmembrane proteins"/>
    <property type="match status" value="1"/>
</dbReference>
<dbReference type="Proteomes" id="UP001303046">
    <property type="component" value="Unassembled WGS sequence"/>
</dbReference>
<proteinExistence type="predicted"/>
<keyword evidence="8" id="KW-1185">Reference proteome</keyword>
<dbReference type="SMART" id="SM01381">
    <property type="entry name" value="7TM_GPCR_Srsx"/>
    <property type="match status" value="1"/>
</dbReference>
<sequence>MENQSTTTSPNGMTPANPETMAAMLELLSAYLVLFIFGFICALINIPLLYILFSSKKLRDDSKLLICLAFGDLLNCAGLSLMGLDRYLLFTRSIPTGMVPLETSLSCASKPYMWFRILGNLWPPTVLMIMGMERVFATLLPIAYIRHVRDRGIHLSLISIVLVLMFCAIGLTLSITNLTKGYVKFDCGRKATFSVSYAYYIYMWEMLGYLAGLVLNSFAYIRAIAIISNKIVRDQLKRIRYGLVLGVLSSLLVSVPNMKSLFLEQLRFAGMDEWVSQMFNWFSLINSSINIFVYICLFKDFRDEFARRFRVMPQTMLPANETEIEVMSQGISSYLVLFIMGIVCTFLNIPLLYVLLKSSRFRSDSRLLICLAIGDMINCLALCYLGYNRHRLYMESIKTYMVPMETSRTCAKKAYMWLRLIGNVWPPTVQLLMGAERTLACWAPVFHLTYIRKRLVYKNGYLN</sequence>